<organism evidence="1 2">
    <name type="scientific">Mucuna pruriens</name>
    <name type="common">Velvet bean</name>
    <name type="synonym">Dolichos pruriens</name>
    <dbReference type="NCBI Taxonomy" id="157652"/>
    <lineage>
        <taxon>Eukaryota</taxon>
        <taxon>Viridiplantae</taxon>
        <taxon>Streptophyta</taxon>
        <taxon>Embryophyta</taxon>
        <taxon>Tracheophyta</taxon>
        <taxon>Spermatophyta</taxon>
        <taxon>Magnoliopsida</taxon>
        <taxon>eudicotyledons</taxon>
        <taxon>Gunneridae</taxon>
        <taxon>Pentapetalae</taxon>
        <taxon>rosids</taxon>
        <taxon>fabids</taxon>
        <taxon>Fabales</taxon>
        <taxon>Fabaceae</taxon>
        <taxon>Papilionoideae</taxon>
        <taxon>50 kb inversion clade</taxon>
        <taxon>NPAAA clade</taxon>
        <taxon>indigoferoid/millettioid clade</taxon>
        <taxon>Phaseoleae</taxon>
        <taxon>Mucuna</taxon>
    </lineage>
</organism>
<comment type="caution">
    <text evidence="1">The sequence shown here is derived from an EMBL/GenBank/DDBJ whole genome shotgun (WGS) entry which is preliminary data.</text>
</comment>
<evidence type="ECO:0008006" key="3">
    <source>
        <dbReference type="Google" id="ProtNLM"/>
    </source>
</evidence>
<reference evidence="1" key="1">
    <citation type="submission" date="2018-05" db="EMBL/GenBank/DDBJ databases">
        <title>Draft genome of Mucuna pruriens seed.</title>
        <authorList>
            <person name="Nnadi N.E."/>
            <person name="Vos R."/>
            <person name="Hasami M.H."/>
            <person name="Devisetty U.K."/>
            <person name="Aguiy J.C."/>
        </authorList>
    </citation>
    <scope>NUCLEOTIDE SEQUENCE [LARGE SCALE GENOMIC DNA]</scope>
    <source>
        <strain evidence="1">JCA_2017</strain>
    </source>
</reference>
<sequence>MQHTGETLHEYWERFNKLCATCPHHQISDQQRSIDGQDTSSSKILDLQHGKQHVAIWSQRVELIPAEARKPANRVDITGETAYCWTTSIPTAAKVCGICTSVEHPTNMCPILQETKLDQPENVGAIGGFQYGKQPNQTWPIDNQ</sequence>
<name>A0A371H8A4_MUCPR</name>
<proteinExistence type="predicted"/>
<evidence type="ECO:0000313" key="2">
    <source>
        <dbReference type="Proteomes" id="UP000257109"/>
    </source>
</evidence>
<dbReference type="OrthoDB" id="1689420at2759"/>
<protein>
    <recommendedName>
        <fullName evidence="3">Retrotransposon gag domain-containing protein</fullName>
    </recommendedName>
</protein>
<evidence type="ECO:0000313" key="1">
    <source>
        <dbReference type="EMBL" id="RDX98903.1"/>
    </source>
</evidence>
<keyword evidence="2" id="KW-1185">Reference proteome</keyword>
<feature type="non-terminal residue" evidence="1">
    <location>
        <position position="1"/>
    </location>
</feature>
<dbReference type="AlphaFoldDB" id="A0A371H8A4"/>
<dbReference type="EMBL" id="QJKJ01003343">
    <property type="protein sequence ID" value="RDX98903.1"/>
    <property type="molecule type" value="Genomic_DNA"/>
</dbReference>
<dbReference type="Proteomes" id="UP000257109">
    <property type="component" value="Unassembled WGS sequence"/>
</dbReference>
<gene>
    <name evidence="1" type="ORF">CR513_18118</name>
</gene>
<accession>A0A371H8A4</accession>